<reference evidence="2" key="1">
    <citation type="submission" date="2022-06" db="EMBL/GenBank/DDBJ databases">
        <title>WGS of actinobacteria.</title>
        <authorList>
            <person name="Thawai C."/>
        </authorList>
    </citation>
    <scope>NUCLEOTIDE SEQUENCE</scope>
    <source>
        <strain evidence="2">AA8</strain>
    </source>
</reference>
<dbReference type="AlphaFoldDB" id="A0A9X2LD10"/>
<name>A0A9X2LD10_9ACTN</name>
<feature type="transmembrane region" description="Helical" evidence="1">
    <location>
        <begin position="181"/>
        <end position="200"/>
    </location>
</feature>
<evidence type="ECO:0000313" key="2">
    <source>
        <dbReference type="EMBL" id="MCQ8768925.1"/>
    </source>
</evidence>
<gene>
    <name evidence="2" type="ORF">NQU55_03895</name>
</gene>
<accession>A0A9X2LD10</accession>
<dbReference type="EMBL" id="JANIID010000002">
    <property type="protein sequence ID" value="MCQ8768925.1"/>
    <property type="molecule type" value="Genomic_DNA"/>
</dbReference>
<organism evidence="2 3">
    <name type="scientific">Streptomyces telluris</name>
    <dbReference type="NCBI Taxonomy" id="2720021"/>
    <lineage>
        <taxon>Bacteria</taxon>
        <taxon>Bacillati</taxon>
        <taxon>Actinomycetota</taxon>
        <taxon>Actinomycetes</taxon>
        <taxon>Kitasatosporales</taxon>
        <taxon>Streptomycetaceae</taxon>
        <taxon>Streptomyces</taxon>
    </lineage>
</organism>
<keyword evidence="1" id="KW-0812">Transmembrane</keyword>
<feature type="transmembrane region" description="Helical" evidence="1">
    <location>
        <begin position="236"/>
        <end position="255"/>
    </location>
</feature>
<proteinExistence type="predicted"/>
<evidence type="ECO:0000313" key="3">
    <source>
        <dbReference type="Proteomes" id="UP001142374"/>
    </source>
</evidence>
<protein>
    <submittedName>
        <fullName evidence="2">Uncharacterized protein</fullName>
    </submittedName>
</protein>
<dbReference type="RefSeq" id="WP_168092447.1">
    <property type="nucleotide sequence ID" value="NZ_JAATER010000073.1"/>
</dbReference>
<feature type="transmembrane region" description="Helical" evidence="1">
    <location>
        <begin position="212"/>
        <end position="230"/>
    </location>
</feature>
<feature type="transmembrane region" description="Helical" evidence="1">
    <location>
        <begin position="153"/>
        <end position="169"/>
    </location>
</feature>
<keyword evidence="1" id="KW-0472">Membrane</keyword>
<comment type="caution">
    <text evidence="2">The sequence shown here is derived from an EMBL/GenBank/DDBJ whole genome shotgun (WGS) entry which is preliminary data.</text>
</comment>
<sequence>MYSHDAGLLPALVVGGVLAFLFLASLQHAINKGKQSEGSAEDSDRHLKQLDSVALALGLAFGAAAFCLTFAVLNPLLQLELMTWPEVKRQWFEGAVTLRLTTIYFTALLMWRALSYVLDVNGLGGTGKPTEFETEFQTINPVLNDKDRRLRDLCQSAIFIGALATLWGLSAKGVSTPETAILSWVFGFFSDDWLIMLSYSRELKGRLFKADRRRLVVVNALLIVPLGALVWREWGWLIVLWVPVMLGIVAVRYQWKPWIDA</sequence>
<dbReference type="Proteomes" id="UP001142374">
    <property type="component" value="Unassembled WGS sequence"/>
</dbReference>
<feature type="transmembrane region" description="Helical" evidence="1">
    <location>
        <begin position="6"/>
        <end position="26"/>
    </location>
</feature>
<evidence type="ECO:0000256" key="1">
    <source>
        <dbReference type="SAM" id="Phobius"/>
    </source>
</evidence>
<keyword evidence="1" id="KW-1133">Transmembrane helix</keyword>
<feature type="transmembrane region" description="Helical" evidence="1">
    <location>
        <begin position="53"/>
        <end position="76"/>
    </location>
</feature>
<keyword evidence="3" id="KW-1185">Reference proteome</keyword>